<reference evidence="1" key="1">
    <citation type="submission" date="2022-01" db="EMBL/GenBank/DDBJ databases">
        <authorList>
            <person name="Braso-Vives M."/>
        </authorList>
    </citation>
    <scope>NUCLEOTIDE SEQUENCE</scope>
</reference>
<name>A0A8J9YLJ7_BRALA</name>
<protein>
    <submittedName>
        <fullName evidence="1">Hypp599 protein</fullName>
    </submittedName>
</protein>
<gene>
    <name evidence="1" type="primary">Hypp599</name>
    <name evidence="1" type="ORF">BLAG_LOCUS1979</name>
</gene>
<evidence type="ECO:0000313" key="1">
    <source>
        <dbReference type="EMBL" id="CAH1233125.1"/>
    </source>
</evidence>
<organism evidence="1 2">
    <name type="scientific">Branchiostoma lanceolatum</name>
    <name type="common">Common lancelet</name>
    <name type="synonym">Amphioxus lanceolatum</name>
    <dbReference type="NCBI Taxonomy" id="7740"/>
    <lineage>
        <taxon>Eukaryota</taxon>
        <taxon>Metazoa</taxon>
        <taxon>Chordata</taxon>
        <taxon>Cephalochordata</taxon>
        <taxon>Leptocardii</taxon>
        <taxon>Amphioxiformes</taxon>
        <taxon>Branchiostomatidae</taxon>
        <taxon>Branchiostoma</taxon>
    </lineage>
</organism>
<dbReference type="Proteomes" id="UP000838412">
    <property type="component" value="Chromosome 1"/>
</dbReference>
<accession>A0A8J9YLJ7</accession>
<keyword evidence="2" id="KW-1185">Reference proteome</keyword>
<dbReference type="EMBL" id="OV696686">
    <property type="protein sequence ID" value="CAH1233125.1"/>
    <property type="molecule type" value="Genomic_DNA"/>
</dbReference>
<evidence type="ECO:0000313" key="2">
    <source>
        <dbReference type="Proteomes" id="UP000838412"/>
    </source>
</evidence>
<dbReference type="AlphaFoldDB" id="A0A8J9YLJ7"/>
<sequence length="84" mass="9211">MSDSEEEGAQAAQASVVYFPFERKWPKFSGVSSGQAVEEWVEEMESAFTLYSTPDTQKAGMFYGNLEGQAKRVVAVMTGTTGKM</sequence>
<proteinExistence type="predicted"/>